<dbReference type="Proteomes" id="UP001153555">
    <property type="component" value="Unassembled WGS sequence"/>
</dbReference>
<feature type="non-terminal residue" evidence="2">
    <location>
        <position position="1"/>
    </location>
</feature>
<feature type="region of interest" description="Disordered" evidence="1">
    <location>
        <begin position="103"/>
        <end position="127"/>
    </location>
</feature>
<dbReference type="EMBL" id="CACSLK010007779">
    <property type="protein sequence ID" value="CAA0811048.1"/>
    <property type="molecule type" value="Genomic_DNA"/>
</dbReference>
<evidence type="ECO:0000313" key="3">
    <source>
        <dbReference type="Proteomes" id="UP001153555"/>
    </source>
</evidence>
<gene>
    <name evidence="2" type="ORF">SHERM_00074</name>
</gene>
<reference evidence="2" key="1">
    <citation type="submission" date="2019-12" db="EMBL/GenBank/DDBJ databases">
        <authorList>
            <person name="Scholes J."/>
        </authorList>
    </citation>
    <scope>NUCLEOTIDE SEQUENCE</scope>
</reference>
<keyword evidence="3" id="KW-1185">Reference proteome</keyword>
<organism evidence="2 3">
    <name type="scientific">Striga hermonthica</name>
    <name type="common">Purple witchweed</name>
    <name type="synonym">Buchnera hermonthica</name>
    <dbReference type="NCBI Taxonomy" id="68872"/>
    <lineage>
        <taxon>Eukaryota</taxon>
        <taxon>Viridiplantae</taxon>
        <taxon>Streptophyta</taxon>
        <taxon>Embryophyta</taxon>
        <taxon>Tracheophyta</taxon>
        <taxon>Spermatophyta</taxon>
        <taxon>Magnoliopsida</taxon>
        <taxon>eudicotyledons</taxon>
        <taxon>Gunneridae</taxon>
        <taxon>Pentapetalae</taxon>
        <taxon>asterids</taxon>
        <taxon>lamiids</taxon>
        <taxon>Lamiales</taxon>
        <taxon>Orobanchaceae</taxon>
        <taxon>Buchnereae</taxon>
        <taxon>Striga</taxon>
    </lineage>
</organism>
<evidence type="ECO:0000313" key="2">
    <source>
        <dbReference type="EMBL" id="CAA0811048.1"/>
    </source>
</evidence>
<accession>A0A9N7MHC0</accession>
<comment type="caution">
    <text evidence="2">The sequence shown here is derived from an EMBL/GenBank/DDBJ whole genome shotgun (WGS) entry which is preliminary data.</text>
</comment>
<protein>
    <submittedName>
        <fullName evidence="2">Uncharacterized protein</fullName>
    </submittedName>
</protein>
<dbReference type="AlphaFoldDB" id="A0A9N7MHC0"/>
<sequence length="237" mass="27018">LNSEVTPEETLMTPKLEQQYANDVKSGYQTVYSAGAATIYEEIKGKGILPEPKPILMPEDKLDNSRYCDYHKSPGHNTDECLSLLAALLRLVGHPQLRKFYRNTDAQKLGPGRQIEPYDDDEDEDRGAMPKQIRQGEKEVFMLTLGMFNVDAAVNSRRPKRNRSPSPMQITVHRVNTNNSRVVSYRRQIKAYGRHTYNLGKQVFTTDLRDVINARNFPITFNMKDANLIAHPHSDAL</sequence>
<proteinExistence type="predicted"/>
<feature type="non-terminal residue" evidence="2">
    <location>
        <position position="237"/>
    </location>
</feature>
<name>A0A9N7MHC0_STRHE</name>
<evidence type="ECO:0000256" key="1">
    <source>
        <dbReference type="SAM" id="MobiDB-lite"/>
    </source>
</evidence>